<sequence length="205" mass="23726">MNDEQILEMVLQHQQRRQQEAEREEEVGDDMEDDEDDDGLQMPTPLHAYQLLCYDSFELHFGGCACHGLPLHRMGLSACHLAPSDLSTYVWARLEDDLNVAGVYFVAMWASPGFSDFSPVFMQRPIGNVCGMLIHVDLHSRLPFLIAVSRLGEAGGSPCLYMRKIDVDLDTQRVHFYTEDWFSEFANLLYYWQMSEWKHLAERMQ</sequence>
<evidence type="ECO:0000313" key="3">
    <source>
        <dbReference type="EMBL" id="QGQ62305.1"/>
    </source>
</evidence>
<feature type="compositionally biased region" description="Acidic residues" evidence="1">
    <location>
        <begin position="22"/>
        <end position="39"/>
    </location>
</feature>
<proteinExistence type="predicted"/>
<dbReference type="EMBL" id="KX247011">
    <property type="protein sequence ID" value="APP94072.1"/>
    <property type="molecule type" value="Genomic_DNA"/>
</dbReference>
<dbReference type="Proteomes" id="UP000315643">
    <property type="component" value="Genome"/>
</dbReference>
<name>A0A1L5YQN6_9ADEN</name>
<organism evidence="2">
    <name type="scientific">Fowl aviadenovirus A</name>
    <dbReference type="NCBI Taxonomy" id="190061"/>
    <lineage>
        <taxon>Viruses</taxon>
        <taxon>Varidnaviria</taxon>
        <taxon>Bamfordvirae</taxon>
        <taxon>Preplasmiviricota</taxon>
        <taxon>Polisuviricotina</taxon>
        <taxon>Pharingeaviricetes</taxon>
        <taxon>Rowavirales</taxon>
        <taxon>Adenoviridae</taxon>
        <taxon>Aviadenovirus</taxon>
        <taxon>Aviadenovirus ventriculi</taxon>
    </lineage>
</organism>
<reference evidence="2" key="1">
    <citation type="journal article" date="2016" name="Infect. Genet. Evol.">
        <title>Whole genome sequencing of Fowl aviadenovirus A - a causative agent of gizzard erosion and ulceration, in adult laying hens.</title>
        <authorList>
            <person name="Matczuk A.K."/>
            <person name="Niczyporuk J.S."/>
            <person name="Kuczkowski M."/>
            <person name="Wozniakowski G."/>
            <person name="Nowak M."/>
            <person name="Wieliczko A."/>
        </authorList>
    </citation>
    <scope>NUCLEOTIDE SEQUENCE [LARGE SCALE GENOMIC DNA]</scope>
    <source>
        <strain evidence="2">W-15</strain>
    </source>
</reference>
<protein>
    <submittedName>
        <fullName evidence="3">ORF22</fullName>
    </submittedName>
</protein>
<accession>A0A1L5YQN6</accession>
<evidence type="ECO:0000313" key="2">
    <source>
        <dbReference type="EMBL" id="APP94072.1"/>
    </source>
</evidence>
<evidence type="ECO:0000313" key="4">
    <source>
        <dbReference type="Proteomes" id="UP000422840"/>
    </source>
</evidence>
<reference evidence="3 4" key="2">
    <citation type="journal article" date="2019" name="Viruses">
        <title>Fowl Adenovirus (FAdV) Recombination with Intertypic Crossovers in Genomes of FAdV-D and FAdV-E, Displaying Hybrid Serological Phenotypes.</title>
        <authorList>
            <person name="Schachner A."/>
            <person name="Gonzalez G."/>
            <person name="Endler L."/>
            <person name="Ito K."/>
            <person name="Hess M."/>
        </authorList>
    </citation>
    <scope>NUCLEOTIDE SEQUENCE [LARGE SCALE GENOMIC DNA]</scope>
    <source>
        <strain evidence="3 4">11-7127</strain>
    </source>
</reference>
<dbReference type="EMBL" id="MK572848">
    <property type="protein sequence ID" value="QGQ62305.1"/>
    <property type="molecule type" value="Genomic_DNA"/>
</dbReference>
<dbReference type="Proteomes" id="UP000422840">
    <property type="component" value="Segment"/>
</dbReference>
<feature type="region of interest" description="Disordered" evidence="1">
    <location>
        <begin position="1"/>
        <end position="40"/>
    </location>
</feature>
<evidence type="ECO:0000256" key="1">
    <source>
        <dbReference type="SAM" id="MobiDB-lite"/>
    </source>
</evidence>